<keyword evidence="5" id="KW-1185">Reference proteome</keyword>
<feature type="chain" id="PRO_5025001476" description="Apple domain-containing protein" evidence="2">
    <location>
        <begin position="19"/>
        <end position="515"/>
    </location>
</feature>
<keyword evidence="1" id="KW-0175">Coiled coil</keyword>
<dbReference type="AlphaFoldDB" id="A0A5N6W125"/>
<reference evidence="5" key="1">
    <citation type="submission" date="2019-04" db="EMBL/GenBank/DDBJ databases">
        <title>Friends and foes A comparative genomics studyof 23 Aspergillus species from section Flavi.</title>
        <authorList>
            <consortium name="DOE Joint Genome Institute"/>
            <person name="Kjaerbolling I."/>
            <person name="Vesth T."/>
            <person name="Frisvad J.C."/>
            <person name="Nybo J.L."/>
            <person name="Theobald S."/>
            <person name="Kildgaard S."/>
            <person name="Isbrandt T."/>
            <person name="Kuo A."/>
            <person name="Sato A."/>
            <person name="Lyhne E.K."/>
            <person name="Kogle M.E."/>
            <person name="Wiebenga A."/>
            <person name="Kun R.S."/>
            <person name="Lubbers R.J."/>
            <person name="Makela M.R."/>
            <person name="Barry K."/>
            <person name="Chovatia M."/>
            <person name="Clum A."/>
            <person name="Daum C."/>
            <person name="Haridas S."/>
            <person name="He G."/>
            <person name="LaButti K."/>
            <person name="Lipzen A."/>
            <person name="Mondo S."/>
            <person name="Riley R."/>
            <person name="Salamov A."/>
            <person name="Simmons B.A."/>
            <person name="Magnuson J.K."/>
            <person name="Henrissat B."/>
            <person name="Mortensen U.H."/>
            <person name="Larsen T.O."/>
            <person name="Devries R.P."/>
            <person name="Grigoriev I.V."/>
            <person name="Machida M."/>
            <person name="Baker S.E."/>
            <person name="Andersen M.R."/>
        </authorList>
    </citation>
    <scope>NUCLEOTIDE SEQUENCE [LARGE SCALE GENOMIC DNA]</scope>
    <source>
        <strain evidence="5">CBS 130015</strain>
    </source>
</reference>
<organism evidence="4 5">
    <name type="scientific">Aspergillus transmontanensis</name>
    <dbReference type="NCBI Taxonomy" id="1034304"/>
    <lineage>
        <taxon>Eukaryota</taxon>
        <taxon>Fungi</taxon>
        <taxon>Dikarya</taxon>
        <taxon>Ascomycota</taxon>
        <taxon>Pezizomycotina</taxon>
        <taxon>Eurotiomycetes</taxon>
        <taxon>Eurotiomycetidae</taxon>
        <taxon>Eurotiales</taxon>
        <taxon>Aspergillaceae</taxon>
        <taxon>Aspergillus</taxon>
        <taxon>Aspergillus subgen. Circumdati</taxon>
    </lineage>
</organism>
<dbReference type="Gene3D" id="3.50.4.10">
    <property type="entry name" value="Hepatocyte Growth Factor"/>
    <property type="match status" value="1"/>
</dbReference>
<feature type="signal peptide" evidence="2">
    <location>
        <begin position="1"/>
        <end position="18"/>
    </location>
</feature>
<dbReference type="Proteomes" id="UP000325433">
    <property type="component" value="Unassembled WGS sequence"/>
</dbReference>
<evidence type="ECO:0000256" key="1">
    <source>
        <dbReference type="SAM" id="Coils"/>
    </source>
</evidence>
<gene>
    <name evidence="4" type="ORF">BDV41DRAFT_576606</name>
</gene>
<accession>A0A5N6W125</accession>
<feature type="coiled-coil region" evidence="1">
    <location>
        <begin position="178"/>
        <end position="280"/>
    </location>
</feature>
<proteinExistence type="predicted"/>
<evidence type="ECO:0000256" key="2">
    <source>
        <dbReference type="SAM" id="SignalP"/>
    </source>
</evidence>
<protein>
    <recommendedName>
        <fullName evidence="3">Apple domain-containing protein</fullName>
    </recommendedName>
</protein>
<dbReference type="InterPro" id="IPR003609">
    <property type="entry name" value="Pan_app"/>
</dbReference>
<evidence type="ECO:0000259" key="3">
    <source>
        <dbReference type="Pfam" id="PF00024"/>
    </source>
</evidence>
<evidence type="ECO:0000313" key="5">
    <source>
        <dbReference type="Proteomes" id="UP000325433"/>
    </source>
</evidence>
<feature type="domain" description="Apple" evidence="3">
    <location>
        <begin position="61"/>
        <end position="106"/>
    </location>
</feature>
<dbReference type="EMBL" id="ML738324">
    <property type="protein sequence ID" value="KAE8313629.1"/>
    <property type="molecule type" value="Genomic_DNA"/>
</dbReference>
<sequence length="515" mass="56898">MLVRRPLFTLFWVGSAYASGKCLSSNAAGKEGYDACCTGQSSGTEFVKGVEFQYTCQEYSLDSKGKQGRVSIATTAADCARQCAENPECVVSTWYATRKQCLVLSDPGFLTHGPAKYWVTFVRTGKTTDEKSGTEQCKEAEAKCSSEKVVLEKELQDRCEKEKVTLSAKCDEDKASKDKKLQESKQEWEKKITALKNTCEAEKAAQEKTNIDAKAKLEEENNKLKEEKIAQEKANNDAKTKLEEENNKLKEEKIAQEKANNDAKTKLEEENNKLKEAIATIGGGPAKPDSLPSGIDPYLPCPDIDGKEYTVDGITYKAFCWRKPRGRYIDTDFNGGKLNIRDLVIGMKACSLDPVCQGIYSDNHGFWAIHLDYQFPPLYEIGRGNGVVEQHFSLIPVQPHGNNVSPNALSIPSLIAGDVFGGCPESDGQQLTIGSHTFDFRCREYAGGTEIPISSFIRYPPWCLAVCAGTPGCQGTSMGLGSCKFYSSYEKLEKTEQSKIATHHWVAMLSEARKD</sequence>
<name>A0A5N6W125_9EURO</name>
<dbReference type="Pfam" id="PF00024">
    <property type="entry name" value="PAN_1"/>
    <property type="match status" value="1"/>
</dbReference>
<keyword evidence="2" id="KW-0732">Signal</keyword>
<evidence type="ECO:0000313" key="4">
    <source>
        <dbReference type="EMBL" id="KAE8313629.1"/>
    </source>
</evidence>